<reference evidence="1" key="1">
    <citation type="submission" date="2021-06" db="EMBL/GenBank/DDBJ databases">
        <authorList>
            <person name="Kallberg Y."/>
            <person name="Tangrot J."/>
            <person name="Rosling A."/>
        </authorList>
    </citation>
    <scope>NUCLEOTIDE SEQUENCE</scope>
    <source>
        <strain evidence="1">CL551</strain>
    </source>
</reference>
<sequence>MVIYYSVYNKPSDFAIERWNGRDFDSWINGNPTYFYEIPEVTINNAEFLSEELFGNLMKIDLMDNLKKINGYSAKLREFNKEVLIFASSTLSYFSKNHKEFVKEWKNDIDPKNNLVDLHLSFIDKSIEDCKNFDNRFREFYKFLDSGIKGLEECLQKIKDKADKTIYAQTLEKKKRVDEWHLKSSELLHLTNYKKVN</sequence>
<organism evidence="1 2">
    <name type="scientific">Acaulospora morrowiae</name>
    <dbReference type="NCBI Taxonomy" id="94023"/>
    <lineage>
        <taxon>Eukaryota</taxon>
        <taxon>Fungi</taxon>
        <taxon>Fungi incertae sedis</taxon>
        <taxon>Mucoromycota</taxon>
        <taxon>Glomeromycotina</taxon>
        <taxon>Glomeromycetes</taxon>
        <taxon>Diversisporales</taxon>
        <taxon>Acaulosporaceae</taxon>
        <taxon>Acaulospora</taxon>
    </lineage>
</organism>
<keyword evidence="2" id="KW-1185">Reference proteome</keyword>
<proteinExistence type="predicted"/>
<name>A0A9N8V669_9GLOM</name>
<gene>
    <name evidence="1" type="ORF">AMORRO_LOCUS133</name>
</gene>
<dbReference type="AlphaFoldDB" id="A0A9N8V669"/>
<evidence type="ECO:0000313" key="2">
    <source>
        <dbReference type="Proteomes" id="UP000789342"/>
    </source>
</evidence>
<evidence type="ECO:0000313" key="1">
    <source>
        <dbReference type="EMBL" id="CAG8438969.1"/>
    </source>
</evidence>
<accession>A0A9N8V669</accession>
<dbReference type="Proteomes" id="UP000789342">
    <property type="component" value="Unassembled WGS sequence"/>
</dbReference>
<protein>
    <submittedName>
        <fullName evidence="1">2174_t:CDS:1</fullName>
    </submittedName>
</protein>
<dbReference type="EMBL" id="CAJVPV010000024">
    <property type="protein sequence ID" value="CAG8438969.1"/>
    <property type="molecule type" value="Genomic_DNA"/>
</dbReference>
<comment type="caution">
    <text evidence="1">The sequence shown here is derived from an EMBL/GenBank/DDBJ whole genome shotgun (WGS) entry which is preliminary data.</text>
</comment>